<feature type="binding site" evidence="5">
    <location>
        <position position="12"/>
    </location>
    <ligand>
        <name>Ca(2+)</name>
        <dbReference type="ChEBI" id="CHEBI:29108"/>
    </ligand>
</feature>
<dbReference type="InterPro" id="IPR022952">
    <property type="entry name" value="Archease_arc"/>
</dbReference>
<accession>A0A133UER8</accession>
<comment type="function">
    <text evidence="5">Activates the tRNA-splicing ligase complex by facilitating the enzymatic turnover of catalytic subunit RtcB. Acts by promoting the guanylylation of RtcB, a key intermediate step in tRNA ligation. Can also alter the NTP specificity of RtcB such that ATP, dGTP or ITP is used efficiently.</text>
</comment>
<evidence type="ECO:0000256" key="1">
    <source>
        <dbReference type="ARBA" id="ARBA00007963"/>
    </source>
</evidence>
<dbReference type="Pfam" id="PF01951">
    <property type="entry name" value="Archease"/>
    <property type="match status" value="1"/>
</dbReference>
<feature type="binding site" evidence="5">
    <location>
        <position position="142"/>
    </location>
    <ligand>
        <name>Ca(2+)</name>
        <dbReference type="ChEBI" id="CHEBI:29108"/>
    </ligand>
</feature>
<sequence>MKKFEWVDHPSDIGFRAYGKSLEEAFENAALALTEIMADADKVKPEGEISIELQAEDREALLFDWLDFFLYLQDAEDLISSKFEVESITEENEGFKLKARAWGEKYDPDRHGAGTEVKAVTYHMMEIECGPDRFSVQVIVDI</sequence>
<dbReference type="Proteomes" id="UP000070373">
    <property type="component" value="Unassembled WGS sequence"/>
</dbReference>
<dbReference type="SUPFAM" id="SSF69819">
    <property type="entry name" value="MTH1598-like"/>
    <property type="match status" value="1"/>
</dbReference>
<dbReference type="GO" id="GO:0005509">
    <property type="term" value="F:calcium ion binding"/>
    <property type="evidence" value="ECO:0007669"/>
    <property type="project" value="UniProtKB-UniRule"/>
</dbReference>
<dbReference type="HAMAP" id="MF_01222">
    <property type="entry name" value="Archease_arch"/>
    <property type="match status" value="1"/>
</dbReference>
<dbReference type="InterPro" id="IPR023572">
    <property type="entry name" value="Archease_dom"/>
</dbReference>
<evidence type="ECO:0000256" key="3">
    <source>
        <dbReference type="ARBA" id="ARBA00022723"/>
    </source>
</evidence>
<proteinExistence type="inferred from homology"/>
<gene>
    <name evidence="7" type="ORF">AKJ64_02485</name>
</gene>
<keyword evidence="2 5" id="KW-0819">tRNA processing</keyword>
<comment type="similarity">
    <text evidence="1 5">Belongs to the archease family.</text>
</comment>
<feature type="domain" description="Archease" evidence="6">
    <location>
        <begin position="4"/>
        <end position="142"/>
    </location>
</feature>
<keyword evidence="4 5" id="KW-0106">Calcium</keyword>
<dbReference type="PANTHER" id="PTHR12682:SF11">
    <property type="entry name" value="PROTEIN ARCHEASE"/>
    <property type="match status" value="1"/>
</dbReference>
<keyword evidence="3 5" id="KW-0479">Metal-binding</keyword>
<dbReference type="AlphaFoldDB" id="A0A133UER8"/>
<dbReference type="InterPro" id="IPR036820">
    <property type="entry name" value="Archease_dom_sf"/>
</dbReference>
<comment type="caution">
    <text evidence="7">The sequence shown here is derived from an EMBL/GenBank/DDBJ whole genome shotgun (WGS) entry which is preliminary data.</text>
</comment>
<name>A0A133UER8_9EURY</name>
<dbReference type="EMBL" id="LHXN01000036">
    <property type="protein sequence ID" value="KXA92692.1"/>
    <property type="molecule type" value="Genomic_DNA"/>
</dbReference>
<organism evidence="7 8">
    <name type="scientific">candidate division MSBL1 archaeon SCGC-AAA259E17</name>
    <dbReference type="NCBI Taxonomy" id="1698263"/>
    <lineage>
        <taxon>Archaea</taxon>
        <taxon>Methanobacteriati</taxon>
        <taxon>Methanobacteriota</taxon>
        <taxon>candidate division MSBL1</taxon>
    </lineage>
</organism>
<evidence type="ECO:0000313" key="7">
    <source>
        <dbReference type="EMBL" id="KXA92692.1"/>
    </source>
</evidence>
<feature type="binding site" evidence="5">
    <location>
        <position position="141"/>
    </location>
    <ligand>
        <name>Ca(2+)</name>
        <dbReference type="ChEBI" id="CHEBI:29108"/>
    </ligand>
</feature>
<reference evidence="7 8" key="1">
    <citation type="journal article" date="2016" name="Sci. Rep.">
        <title>Metabolic traits of an uncultured archaeal lineage -MSBL1- from brine pools of the Red Sea.</title>
        <authorList>
            <person name="Mwirichia R."/>
            <person name="Alam I."/>
            <person name="Rashid M."/>
            <person name="Vinu M."/>
            <person name="Ba-Alawi W."/>
            <person name="Anthony Kamau A."/>
            <person name="Kamanda Ngugi D."/>
            <person name="Goker M."/>
            <person name="Klenk H.P."/>
            <person name="Bajic V."/>
            <person name="Stingl U."/>
        </authorList>
    </citation>
    <scope>NUCLEOTIDE SEQUENCE [LARGE SCALE GENOMIC DNA]</scope>
    <source>
        <strain evidence="7">SCGC-AAA259E17</strain>
    </source>
</reference>
<keyword evidence="8" id="KW-1185">Reference proteome</keyword>
<dbReference type="InterPro" id="IPR002804">
    <property type="entry name" value="Archease"/>
</dbReference>
<evidence type="ECO:0000256" key="5">
    <source>
        <dbReference type="HAMAP-Rule" id="MF_01222"/>
    </source>
</evidence>
<evidence type="ECO:0000256" key="4">
    <source>
        <dbReference type="ARBA" id="ARBA00022837"/>
    </source>
</evidence>
<dbReference type="GO" id="GO:0006388">
    <property type="term" value="P:tRNA splicing, via endonucleolytic cleavage and ligation"/>
    <property type="evidence" value="ECO:0007669"/>
    <property type="project" value="UniProtKB-UniRule"/>
</dbReference>
<evidence type="ECO:0000313" key="8">
    <source>
        <dbReference type="Proteomes" id="UP000070373"/>
    </source>
</evidence>
<dbReference type="NCBIfam" id="NF001617">
    <property type="entry name" value="PRK00407.1"/>
    <property type="match status" value="1"/>
</dbReference>
<evidence type="ECO:0000256" key="2">
    <source>
        <dbReference type="ARBA" id="ARBA00022694"/>
    </source>
</evidence>
<dbReference type="Gene3D" id="3.55.10.10">
    <property type="entry name" value="Archease domain"/>
    <property type="match status" value="1"/>
</dbReference>
<protein>
    <recommendedName>
        <fullName evidence="5">Protein archease</fullName>
    </recommendedName>
</protein>
<dbReference type="PANTHER" id="PTHR12682">
    <property type="entry name" value="ARCHEASE"/>
    <property type="match status" value="1"/>
</dbReference>
<evidence type="ECO:0000259" key="6">
    <source>
        <dbReference type="Pfam" id="PF01951"/>
    </source>
</evidence>